<sequence>MGQTLGKACFRRKLSNCIWLNISSTILPSHFHTPCLGFFCGLTELLHDLRPVLLCVSAICLKQHCLSFCLVIFFLYKACPDVISFISVISEDTVVCDNEELSPYPPLNRSVFN</sequence>
<evidence type="ECO:0000313" key="1">
    <source>
        <dbReference type="EMBL" id="KAG5449906.1"/>
    </source>
</evidence>
<keyword evidence="2" id="KW-1185">Reference proteome</keyword>
<organism evidence="1 2">
    <name type="scientific">Clonorchis sinensis</name>
    <name type="common">Chinese liver fluke</name>
    <dbReference type="NCBI Taxonomy" id="79923"/>
    <lineage>
        <taxon>Eukaryota</taxon>
        <taxon>Metazoa</taxon>
        <taxon>Spiralia</taxon>
        <taxon>Lophotrochozoa</taxon>
        <taxon>Platyhelminthes</taxon>
        <taxon>Trematoda</taxon>
        <taxon>Digenea</taxon>
        <taxon>Opisthorchiida</taxon>
        <taxon>Opisthorchiata</taxon>
        <taxon>Opisthorchiidae</taxon>
        <taxon>Clonorchis</taxon>
    </lineage>
</organism>
<dbReference type="AlphaFoldDB" id="A0A8T1MM47"/>
<evidence type="ECO:0000313" key="2">
    <source>
        <dbReference type="Proteomes" id="UP000286415"/>
    </source>
</evidence>
<gene>
    <name evidence="1" type="ORF">CSKR_201067</name>
</gene>
<dbReference type="Proteomes" id="UP000286415">
    <property type="component" value="Unassembled WGS sequence"/>
</dbReference>
<comment type="caution">
    <text evidence="1">The sequence shown here is derived from an EMBL/GenBank/DDBJ whole genome shotgun (WGS) entry which is preliminary data.</text>
</comment>
<accession>A0A8T1MM47</accession>
<dbReference type="EMBL" id="NIRI02000042">
    <property type="protein sequence ID" value="KAG5449906.1"/>
    <property type="molecule type" value="Genomic_DNA"/>
</dbReference>
<proteinExistence type="predicted"/>
<reference evidence="1 2" key="2">
    <citation type="journal article" date="2021" name="Genomics">
        <title>High-quality reference genome for Clonorchis sinensis.</title>
        <authorList>
            <person name="Young N.D."/>
            <person name="Stroehlein A.J."/>
            <person name="Kinkar L."/>
            <person name="Wang T."/>
            <person name="Sohn W.M."/>
            <person name="Chang B.C.H."/>
            <person name="Kaur P."/>
            <person name="Weisz D."/>
            <person name="Dudchenko O."/>
            <person name="Aiden E.L."/>
            <person name="Korhonen P.K."/>
            <person name="Gasser R.B."/>
        </authorList>
    </citation>
    <scope>NUCLEOTIDE SEQUENCE [LARGE SCALE GENOMIC DNA]</scope>
    <source>
        <strain evidence="1">Cs-k2</strain>
    </source>
</reference>
<name>A0A8T1MM47_CLOSI</name>
<protein>
    <submittedName>
        <fullName evidence="1">Uncharacterized protein</fullName>
    </submittedName>
</protein>
<reference evidence="1 2" key="1">
    <citation type="journal article" date="2018" name="Biotechnol. Adv.">
        <title>Improved genomic resources and new bioinformatic workflow for the carcinogenic parasite Clonorchis sinensis: Biotechnological implications.</title>
        <authorList>
            <person name="Wang D."/>
            <person name="Korhonen P.K."/>
            <person name="Gasser R.B."/>
            <person name="Young N.D."/>
        </authorList>
    </citation>
    <scope>NUCLEOTIDE SEQUENCE [LARGE SCALE GENOMIC DNA]</scope>
    <source>
        <strain evidence="1">Cs-k2</strain>
    </source>
</reference>